<accession>A0A0G2GMH5</accession>
<feature type="transmembrane region" description="Helical" evidence="2">
    <location>
        <begin position="449"/>
        <end position="475"/>
    </location>
</feature>
<evidence type="ECO:0000313" key="4">
    <source>
        <dbReference type="EMBL" id="KKY18065.1"/>
    </source>
</evidence>
<dbReference type="GO" id="GO:0004366">
    <property type="term" value="F:glycerol-3-phosphate O-acyltransferase activity"/>
    <property type="evidence" value="ECO:0007669"/>
    <property type="project" value="TreeGrafter"/>
</dbReference>
<keyword evidence="2" id="KW-0812">Transmembrane</keyword>
<dbReference type="OrthoDB" id="2427554at2759"/>
<dbReference type="Proteomes" id="UP000053317">
    <property type="component" value="Unassembled WGS sequence"/>
</dbReference>
<proteinExistence type="predicted"/>
<feature type="compositionally biased region" description="Polar residues" evidence="1">
    <location>
        <begin position="600"/>
        <end position="609"/>
    </location>
</feature>
<sequence length="647" mass="72162">MHILKKYANRRVSFLIAGKSMREPYIGTIAGYMGALPVERAMDNVRPGEGTIYLPDPENDPTLVRGKGTNFSSPEFMVGGSLILPKAGKQSPESQAIAEIIGPEELRLRKTFVSVEKGEASDMLRTGSAFNVAPHIDQSDMFNAVFRELSDGGCIGIFPEGGSHDRTELLPLKAGAAIMALGALAQNPECGLSIIPCGMNYFHPHKFRSRAVIEFGNPIQVHPDQIKAYKAGGSEKRNAVGSLLETIYEGLAAVTQLSPDHETLTLIQATRRLYQPIQKKFLLPFIVELNRRLLQAYAHHQNDPQVIKLKKAVKDYNRRLRALGIKDHQVEWGNYKERPWILVFFTLIYRLCELVLLVIGTIPSLTLFWPVFVITKVISSRKQRKALAASVVKLRGRDVVGTWKILVAMALAPLLYTYYIIIVTAWLHYCRQKGHYCLAVPWWMNPTHYIPGGVRLPVFAVFFFGLMISVTFAGLRIGEVGMDVLKSLPPLILALNPWSYDSLVELRKQRQALSIQVAEAVNVFGPGTFPDFEAERVVDDPLSEDVYQSQLKVMPRSKSRSRVRDDSQYRSGNRSTSTQDGSLRPLTSSQLVEALEEVQKGTTSISGESVRSRAKTADGDRTGQSHSNSKIRSIDIDRTTEEAKKNN</sequence>
<feature type="region of interest" description="Disordered" evidence="1">
    <location>
        <begin position="597"/>
        <end position="647"/>
    </location>
</feature>
<evidence type="ECO:0000259" key="3">
    <source>
        <dbReference type="Pfam" id="PF01553"/>
    </source>
</evidence>
<feature type="transmembrane region" description="Helical" evidence="2">
    <location>
        <begin position="405"/>
        <end position="429"/>
    </location>
</feature>
<gene>
    <name evidence="4" type="ORF">UCRPC4_g05269</name>
</gene>
<keyword evidence="2" id="KW-1133">Transmembrane helix</keyword>
<reference evidence="4 5" key="2">
    <citation type="submission" date="2015-05" db="EMBL/GenBank/DDBJ databases">
        <authorList>
            <person name="Morales-Cruz A."/>
            <person name="Amrine K.C."/>
            <person name="Cantu D."/>
        </authorList>
    </citation>
    <scope>NUCLEOTIDE SEQUENCE [LARGE SCALE GENOMIC DNA]</scope>
    <source>
        <strain evidence="4">UCRPC4</strain>
    </source>
</reference>
<dbReference type="GO" id="GO:0016287">
    <property type="term" value="F:glycerone-phosphate O-acyltransferase activity"/>
    <property type="evidence" value="ECO:0007669"/>
    <property type="project" value="TreeGrafter"/>
</dbReference>
<evidence type="ECO:0000313" key="5">
    <source>
        <dbReference type="Proteomes" id="UP000053317"/>
    </source>
</evidence>
<protein>
    <submittedName>
        <fullName evidence="4">Putative glycerol-3-phosphate o</fullName>
    </submittedName>
</protein>
<feature type="domain" description="Phospholipid/glycerol acyltransferase" evidence="3">
    <location>
        <begin position="145"/>
        <end position="199"/>
    </location>
</feature>
<feature type="compositionally biased region" description="Polar residues" evidence="1">
    <location>
        <begin position="569"/>
        <end position="585"/>
    </location>
</feature>
<dbReference type="InterPro" id="IPR002123">
    <property type="entry name" value="Plipid/glycerol_acylTrfase"/>
</dbReference>
<reference evidence="4 5" key="1">
    <citation type="submission" date="2015-05" db="EMBL/GenBank/DDBJ databases">
        <title>Distinctive expansion of gene families associated with plant cell wall degradation and secondary metabolism in the genomes of grapevine trunk pathogens.</title>
        <authorList>
            <person name="Lawrence D.P."/>
            <person name="Travadon R."/>
            <person name="Rolshausen P.E."/>
            <person name="Baumgartner K."/>
        </authorList>
    </citation>
    <scope>NUCLEOTIDE SEQUENCE [LARGE SCALE GENOMIC DNA]</scope>
    <source>
        <strain evidence="4">UCRPC4</strain>
    </source>
</reference>
<dbReference type="Pfam" id="PF01553">
    <property type="entry name" value="Acyltransferase"/>
    <property type="match status" value="1"/>
</dbReference>
<organism evidence="4 5">
    <name type="scientific">Phaeomoniella chlamydospora</name>
    <name type="common">Phaeoacremonium chlamydosporum</name>
    <dbReference type="NCBI Taxonomy" id="158046"/>
    <lineage>
        <taxon>Eukaryota</taxon>
        <taxon>Fungi</taxon>
        <taxon>Dikarya</taxon>
        <taxon>Ascomycota</taxon>
        <taxon>Pezizomycotina</taxon>
        <taxon>Eurotiomycetes</taxon>
        <taxon>Chaetothyriomycetidae</taxon>
        <taxon>Phaeomoniellales</taxon>
        <taxon>Phaeomoniellaceae</taxon>
        <taxon>Phaeomoniella</taxon>
    </lineage>
</organism>
<dbReference type="InterPro" id="IPR052744">
    <property type="entry name" value="GPAT/DAPAT"/>
</dbReference>
<keyword evidence="2" id="KW-0472">Membrane</keyword>
<feature type="compositionally biased region" description="Basic and acidic residues" evidence="1">
    <location>
        <begin position="632"/>
        <end position="647"/>
    </location>
</feature>
<evidence type="ECO:0000256" key="1">
    <source>
        <dbReference type="SAM" id="MobiDB-lite"/>
    </source>
</evidence>
<dbReference type="EMBL" id="LCWF01000133">
    <property type="protein sequence ID" value="KKY18065.1"/>
    <property type="molecule type" value="Genomic_DNA"/>
</dbReference>
<dbReference type="PANTHER" id="PTHR31605">
    <property type="entry name" value="GLYCEROL-3-PHOSPHATE O-ACYLTRANSFERASE 1"/>
    <property type="match status" value="1"/>
</dbReference>
<evidence type="ECO:0000256" key="2">
    <source>
        <dbReference type="SAM" id="Phobius"/>
    </source>
</evidence>
<feature type="region of interest" description="Disordered" evidence="1">
    <location>
        <begin position="549"/>
        <end position="585"/>
    </location>
</feature>
<dbReference type="PANTHER" id="PTHR31605:SF0">
    <property type="entry name" value="GLYCEROL-3-PHOSPHATE O-ACYLTRANSFERASE 1"/>
    <property type="match status" value="1"/>
</dbReference>
<feature type="transmembrane region" description="Helical" evidence="2">
    <location>
        <begin position="354"/>
        <end position="375"/>
    </location>
</feature>
<keyword evidence="5" id="KW-1185">Reference proteome</keyword>
<name>A0A0G2GMH5_PHACM</name>
<dbReference type="GO" id="GO:0008654">
    <property type="term" value="P:phospholipid biosynthetic process"/>
    <property type="evidence" value="ECO:0007669"/>
    <property type="project" value="TreeGrafter"/>
</dbReference>
<dbReference type="AlphaFoldDB" id="A0A0G2GMH5"/>
<dbReference type="SUPFAM" id="SSF69593">
    <property type="entry name" value="Glycerol-3-phosphate (1)-acyltransferase"/>
    <property type="match status" value="1"/>
</dbReference>
<comment type="caution">
    <text evidence="4">The sequence shown here is derived from an EMBL/GenBank/DDBJ whole genome shotgun (WGS) entry which is preliminary data.</text>
</comment>